<evidence type="ECO:0000313" key="2">
    <source>
        <dbReference type="EMBL" id="GFH24535.1"/>
    </source>
</evidence>
<keyword evidence="3" id="KW-1185">Reference proteome</keyword>
<gene>
    <name evidence="2" type="ORF">HaLaN_22347</name>
</gene>
<sequence>MDYSLLLGVNFRDRNGLMDEASVRMRPQNFAERSPTADYNSTFPRLAERVSKSKIPAEARSALLTLIRARLGGSRDAAAAARRSSVALYEPGVADPAVRHHRLGGASGGPKRRHVAAASGSM</sequence>
<dbReference type="AlphaFoldDB" id="A0A699ZRG9"/>
<accession>A0A699ZRG9</accession>
<evidence type="ECO:0000256" key="1">
    <source>
        <dbReference type="SAM" id="MobiDB-lite"/>
    </source>
</evidence>
<protein>
    <recommendedName>
        <fullName evidence="4">1-phosphatidylinositol-4-phosphate 5-kinase</fullName>
    </recommendedName>
</protein>
<comment type="caution">
    <text evidence="2">The sequence shown here is derived from an EMBL/GenBank/DDBJ whole genome shotgun (WGS) entry which is preliminary data.</text>
</comment>
<evidence type="ECO:0008006" key="4">
    <source>
        <dbReference type="Google" id="ProtNLM"/>
    </source>
</evidence>
<dbReference type="Proteomes" id="UP000485058">
    <property type="component" value="Unassembled WGS sequence"/>
</dbReference>
<reference evidence="2 3" key="1">
    <citation type="submission" date="2020-02" db="EMBL/GenBank/DDBJ databases">
        <title>Draft genome sequence of Haematococcus lacustris strain NIES-144.</title>
        <authorList>
            <person name="Morimoto D."/>
            <person name="Nakagawa S."/>
            <person name="Yoshida T."/>
            <person name="Sawayama S."/>
        </authorList>
    </citation>
    <scope>NUCLEOTIDE SEQUENCE [LARGE SCALE GENOMIC DNA]</scope>
    <source>
        <strain evidence="2 3">NIES-144</strain>
    </source>
</reference>
<name>A0A699ZRG9_HAELA</name>
<feature type="non-terminal residue" evidence="2">
    <location>
        <position position="1"/>
    </location>
</feature>
<evidence type="ECO:0000313" key="3">
    <source>
        <dbReference type="Proteomes" id="UP000485058"/>
    </source>
</evidence>
<organism evidence="2 3">
    <name type="scientific">Haematococcus lacustris</name>
    <name type="common">Green alga</name>
    <name type="synonym">Haematococcus pluvialis</name>
    <dbReference type="NCBI Taxonomy" id="44745"/>
    <lineage>
        <taxon>Eukaryota</taxon>
        <taxon>Viridiplantae</taxon>
        <taxon>Chlorophyta</taxon>
        <taxon>core chlorophytes</taxon>
        <taxon>Chlorophyceae</taxon>
        <taxon>CS clade</taxon>
        <taxon>Chlamydomonadales</taxon>
        <taxon>Haematococcaceae</taxon>
        <taxon>Haematococcus</taxon>
    </lineage>
</organism>
<feature type="region of interest" description="Disordered" evidence="1">
    <location>
        <begin position="99"/>
        <end position="122"/>
    </location>
</feature>
<dbReference type="EMBL" id="BLLF01002561">
    <property type="protein sequence ID" value="GFH24535.1"/>
    <property type="molecule type" value="Genomic_DNA"/>
</dbReference>
<proteinExistence type="predicted"/>